<keyword evidence="3 7" id="KW-0812">Transmembrane</keyword>
<evidence type="ECO:0000256" key="7">
    <source>
        <dbReference type="SAM" id="Phobius"/>
    </source>
</evidence>
<gene>
    <name evidence="9" type="ORF">SK069_14665</name>
</gene>
<evidence type="ECO:0000256" key="3">
    <source>
        <dbReference type="ARBA" id="ARBA00022692"/>
    </source>
</evidence>
<evidence type="ECO:0000256" key="2">
    <source>
        <dbReference type="ARBA" id="ARBA00022475"/>
    </source>
</evidence>
<comment type="caution">
    <text evidence="9">The sequence shown here is derived from an EMBL/GenBank/DDBJ whole genome shotgun (WGS) entry which is preliminary data.</text>
</comment>
<keyword evidence="9" id="KW-0966">Cell projection</keyword>
<name>A0ABU4VLX6_9ACTN</name>
<dbReference type="RefSeq" id="WP_319954996.1">
    <property type="nucleotide sequence ID" value="NZ_JAXAVX010000008.1"/>
</dbReference>
<feature type="chain" id="PRO_5045372221" evidence="8">
    <location>
        <begin position="36"/>
        <end position="208"/>
    </location>
</feature>
<evidence type="ECO:0000313" key="10">
    <source>
        <dbReference type="Proteomes" id="UP001277761"/>
    </source>
</evidence>
<protein>
    <submittedName>
        <fullName evidence="9">Flagellar biosynthetic protein FliO</fullName>
    </submittedName>
</protein>
<dbReference type="InterPro" id="IPR022781">
    <property type="entry name" value="Flagellar_biosynth_FliO"/>
</dbReference>
<sequence length="208" mass="20646">MSRPTVVHRSRWSTLALVAGAALSAHLLLPALALADRASESTPVNLGGDADAAPAHVGGGSFARVIAGLFVVVAAIYGVTWLLKRLKGVGGTGSGRPGAMEAVSSLALAGGGTLHLVRVGDEVLLVGSGSQGATTLRGWEVEEAIAQGLLPAPAGGQDGHEDGGDGPADGDEGSGGSPRRPAGPSSAAPLADAGRRFLDRLRALTVRS</sequence>
<dbReference type="Proteomes" id="UP001277761">
    <property type="component" value="Unassembled WGS sequence"/>
</dbReference>
<evidence type="ECO:0000256" key="4">
    <source>
        <dbReference type="ARBA" id="ARBA00022989"/>
    </source>
</evidence>
<evidence type="ECO:0000256" key="8">
    <source>
        <dbReference type="SAM" id="SignalP"/>
    </source>
</evidence>
<keyword evidence="9" id="KW-0969">Cilium</keyword>
<evidence type="ECO:0000256" key="1">
    <source>
        <dbReference type="ARBA" id="ARBA00004236"/>
    </source>
</evidence>
<comment type="subcellular location">
    <subcellularLocation>
        <location evidence="1">Cell membrane</location>
    </subcellularLocation>
</comment>
<dbReference type="EMBL" id="JAXAVX010000008">
    <property type="protein sequence ID" value="MDX8152841.1"/>
    <property type="molecule type" value="Genomic_DNA"/>
</dbReference>
<accession>A0ABU4VLX6</accession>
<feature type="signal peptide" evidence="8">
    <location>
        <begin position="1"/>
        <end position="35"/>
    </location>
</feature>
<feature type="region of interest" description="Disordered" evidence="6">
    <location>
        <begin position="150"/>
        <end position="194"/>
    </location>
</feature>
<dbReference type="Pfam" id="PF04347">
    <property type="entry name" value="FliO"/>
    <property type="match status" value="1"/>
</dbReference>
<evidence type="ECO:0000256" key="6">
    <source>
        <dbReference type="SAM" id="MobiDB-lite"/>
    </source>
</evidence>
<keyword evidence="8" id="KW-0732">Signal</keyword>
<keyword evidence="2" id="KW-1003">Cell membrane</keyword>
<keyword evidence="10" id="KW-1185">Reference proteome</keyword>
<feature type="transmembrane region" description="Helical" evidence="7">
    <location>
        <begin position="62"/>
        <end position="83"/>
    </location>
</feature>
<evidence type="ECO:0000313" key="9">
    <source>
        <dbReference type="EMBL" id="MDX8152841.1"/>
    </source>
</evidence>
<proteinExistence type="predicted"/>
<keyword evidence="4 7" id="KW-1133">Transmembrane helix</keyword>
<keyword evidence="5 7" id="KW-0472">Membrane</keyword>
<evidence type="ECO:0000256" key="5">
    <source>
        <dbReference type="ARBA" id="ARBA00023136"/>
    </source>
</evidence>
<feature type="compositionally biased region" description="Low complexity" evidence="6">
    <location>
        <begin position="177"/>
        <end position="191"/>
    </location>
</feature>
<organism evidence="9 10">
    <name type="scientific">Patulibacter brassicae</name>
    <dbReference type="NCBI Taxonomy" id="1705717"/>
    <lineage>
        <taxon>Bacteria</taxon>
        <taxon>Bacillati</taxon>
        <taxon>Actinomycetota</taxon>
        <taxon>Thermoleophilia</taxon>
        <taxon>Solirubrobacterales</taxon>
        <taxon>Patulibacteraceae</taxon>
        <taxon>Patulibacter</taxon>
    </lineage>
</organism>
<reference evidence="9 10" key="1">
    <citation type="submission" date="2023-11" db="EMBL/GenBank/DDBJ databases">
        <authorList>
            <person name="Xu M."/>
            <person name="Jiang T."/>
        </authorList>
    </citation>
    <scope>NUCLEOTIDE SEQUENCE [LARGE SCALE GENOMIC DNA]</scope>
    <source>
        <strain evidence="9 10">SD</strain>
    </source>
</reference>
<keyword evidence="9" id="KW-0282">Flagellum</keyword>